<dbReference type="GO" id="GO:0006260">
    <property type="term" value="P:DNA replication"/>
    <property type="evidence" value="ECO:0007669"/>
    <property type="project" value="UniProtKB-KW"/>
</dbReference>
<dbReference type="RefSeq" id="WP_200348991.1">
    <property type="nucleotide sequence ID" value="NZ_BAABHZ010000005.1"/>
</dbReference>
<dbReference type="NCBIfam" id="NF006701">
    <property type="entry name" value="PRK09247.1"/>
    <property type="match status" value="1"/>
</dbReference>
<evidence type="ECO:0000256" key="7">
    <source>
        <dbReference type="ARBA" id="ARBA00022763"/>
    </source>
</evidence>
<dbReference type="GO" id="GO:0003910">
    <property type="term" value="F:DNA ligase (ATP) activity"/>
    <property type="evidence" value="ECO:0007669"/>
    <property type="project" value="UniProtKB-EC"/>
</dbReference>
<keyword evidence="6" id="KW-0547">Nucleotide-binding</keyword>
<evidence type="ECO:0000313" key="15">
    <source>
        <dbReference type="EMBL" id="MBK1814025.1"/>
    </source>
</evidence>
<keyword evidence="9" id="KW-0460">Magnesium</keyword>
<keyword evidence="16" id="KW-1185">Reference proteome</keyword>
<dbReference type="EC" id="6.5.1.1" evidence="1"/>
<keyword evidence="4" id="KW-0235">DNA replication</keyword>
<dbReference type="GO" id="GO:0005524">
    <property type="term" value="F:ATP binding"/>
    <property type="evidence" value="ECO:0007669"/>
    <property type="project" value="UniProtKB-KW"/>
</dbReference>
<keyword evidence="5" id="KW-0479">Metal-binding</keyword>
<dbReference type="Proteomes" id="UP000600139">
    <property type="component" value="Unassembled WGS sequence"/>
</dbReference>
<dbReference type="GO" id="GO:0003677">
    <property type="term" value="F:DNA binding"/>
    <property type="evidence" value="ECO:0007669"/>
    <property type="project" value="InterPro"/>
</dbReference>
<dbReference type="GO" id="GO:0051301">
    <property type="term" value="P:cell division"/>
    <property type="evidence" value="ECO:0007669"/>
    <property type="project" value="UniProtKB-KW"/>
</dbReference>
<evidence type="ECO:0000256" key="1">
    <source>
        <dbReference type="ARBA" id="ARBA00012727"/>
    </source>
</evidence>
<dbReference type="SUPFAM" id="SSF56091">
    <property type="entry name" value="DNA ligase/mRNA capping enzyme, catalytic domain"/>
    <property type="match status" value="1"/>
</dbReference>
<name>A0A934V9C2_9BACT</name>
<dbReference type="SUPFAM" id="SSF50249">
    <property type="entry name" value="Nucleic acid-binding proteins"/>
    <property type="match status" value="1"/>
</dbReference>
<accession>A0A934V9C2</accession>
<keyword evidence="11" id="KW-0234">DNA repair</keyword>
<keyword evidence="10" id="KW-0233">DNA recombination</keyword>
<dbReference type="PROSITE" id="PS50160">
    <property type="entry name" value="DNA_LIGASE_A3"/>
    <property type="match status" value="1"/>
</dbReference>
<evidence type="ECO:0000256" key="4">
    <source>
        <dbReference type="ARBA" id="ARBA00022705"/>
    </source>
</evidence>
<comment type="caution">
    <text evidence="15">The sequence shown here is derived from an EMBL/GenBank/DDBJ whole genome shotgun (WGS) entry which is preliminary data.</text>
</comment>
<dbReference type="Gene3D" id="2.40.50.140">
    <property type="entry name" value="Nucleic acid-binding proteins"/>
    <property type="match status" value="1"/>
</dbReference>
<dbReference type="InterPro" id="IPR012309">
    <property type="entry name" value="DNA_ligase_ATP-dep_C"/>
</dbReference>
<dbReference type="InterPro" id="IPR036599">
    <property type="entry name" value="DNA_ligase_N_sf"/>
</dbReference>
<evidence type="ECO:0000256" key="5">
    <source>
        <dbReference type="ARBA" id="ARBA00022723"/>
    </source>
</evidence>
<evidence type="ECO:0000256" key="9">
    <source>
        <dbReference type="ARBA" id="ARBA00022842"/>
    </source>
</evidence>
<evidence type="ECO:0000256" key="10">
    <source>
        <dbReference type="ARBA" id="ARBA00023172"/>
    </source>
</evidence>
<dbReference type="Gene3D" id="3.30.470.30">
    <property type="entry name" value="DNA ligase/mRNA capping enzyme"/>
    <property type="match status" value="1"/>
</dbReference>
<organism evidence="15 16">
    <name type="scientific">Luteolibacter yonseiensis</name>
    <dbReference type="NCBI Taxonomy" id="1144680"/>
    <lineage>
        <taxon>Bacteria</taxon>
        <taxon>Pseudomonadati</taxon>
        <taxon>Verrucomicrobiota</taxon>
        <taxon>Verrucomicrobiia</taxon>
        <taxon>Verrucomicrobiales</taxon>
        <taxon>Verrucomicrobiaceae</taxon>
        <taxon>Luteolibacter</taxon>
    </lineage>
</organism>
<dbReference type="InterPro" id="IPR016059">
    <property type="entry name" value="DNA_ligase_ATP-dep_CS"/>
</dbReference>
<dbReference type="NCBIfam" id="TIGR04120">
    <property type="entry name" value="DNA_lig_bact"/>
    <property type="match status" value="1"/>
</dbReference>
<dbReference type="Pfam" id="PF04679">
    <property type="entry name" value="DNA_ligase_A_C"/>
    <property type="match status" value="1"/>
</dbReference>
<dbReference type="CDD" id="cd07972">
    <property type="entry name" value="OBF_DNA_ligase_Arch_LigB"/>
    <property type="match status" value="1"/>
</dbReference>
<dbReference type="Pfam" id="PF01068">
    <property type="entry name" value="DNA_ligase_A_M"/>
    <property type="match status" value="1"/>
</dbReference>
<evidence type="ECO:0000256" key="3">
    <source>
        <dbReference type="ARBA" id="ARBA00022618"/>
    </source>
</evidence>
<dbReference type="InterPro" id="IPR026333">
    <property type="entry name" value="ATP_dep_DNA_lig_pp_1105_fam"/>
</dbReference>
<keyword evidence="8" id="KW-0067">ATP-binding</keyword>
<evidence type="ECO:0000259" key="14">
    <source>
        <dbReference type="PROSITE" id="PS50160"/>
    </source>
</evidence>
<dbReference type="GO" id="GO:0006281">
    <property type="term" value="P:DNA repair"/>
    <property type="evidence" value="ECO:0007669"/>
    <property type="project" value="UniProtKB-KW"/>
</dbReference>
<sequence length="527" mass="60771">MKEFAKLIDRLFYTHSNLSKAVLLKDYFANTPDPDRGYALAAIAETLDFNFLKRGLIKELMFTRADPVLVEMSYDYVGEMSETVAHLWTPAPDMVRLERLPTLAELVGNFQAMNKEEIRLYLSTLLDNCTPTERWALLKLGTGGLRIGVTARFAKKVLAEFGGRDVHEIEEIWHSQRPPYVALFRWLEGAAEKPQAEESVNFVPVMLSHPLGGEKLEFRDYAAEWKYDGIRVQLISNDKGSAIFTRTGDDISHAFPDLLERIRFNAVLDGELLVRTGGNIGSFNDLQQRLNRKKPDKKLIERYPAYVIVYDALFLEGEDLRGRSYTERRERLTAWWEKHPINHMHVSESLEVLDQQQLDELRRRSNRVDIPYIEGLMLKRKDSAYVSGRPKGLWYKWKRDPLVVDAVMMYAQRGHGKRSSFYSDYTFGCWRDGELLPVGKAYSGFTDEELRKIDTWVRNNTIGRFGPVREVEKTLVFELAFDSVARSTRHKSGVSLRFPRVSRIRWDKPAGEADQLETLEKMVSGEG</sequence>
<feature type="domain" description="ATP-dependent DNA ligase family profile" evidence="14">
    <location>
        <begin position="307"/>
        <end position="431"/>
    </location>
</feature>
<keyword evidence="3" id="KW-0132">Cell division</keyword>
<dbReference type="GO" id="GO:0006310">
    <property type="term" value="P:DNA recombination"/>
    <property type="evidence" value="ECO:0007669"/>
    <property type="project" value="UniProtKB-KW"/>
</dbReference>
<evidence type="ECO:0000313" key="16">
    <source>
        <dbReference type="Proteomes" id="UP000600139"/>
    </source>
</evidence>
<dbReference type="Gene3D" id="1.10.3260.10">
    <property type="entry name" value="DNA ligase, ATP-dependent, N-terminal domain"/>
    <property type="match status" value="1"/>
</dbReference>
<dbReference type="AlphaFoldDB" id="A0A934V9C2"/>
<dbReference type="PANTHER" id="PTHR45674:SF13">
    <property type="entry name" value="DNA LIGASE-RELATED"/>
    <property type="match status" value="1"/>
</dbReference>
<keyword evidence="2 15" id="KW-0436">Ligase</keyword>
<evidence type="ECO:0000256" key="6">
    <source>
        <dbReference type="ARBA" id="ARBA00022741"/>
    </source>
</evidence>
<evidence type="ECO:0000256" key="13">
    <source>
        <dbReference type="ARBA" id="ARBA00034003"/>
    </source>
</evidence>
<dbReference type="InterPro" id="IPR012310">
    <property type="entry name" value="DNA_ligase_ATP-dep_cent"/>
</dbReference>
<dbReference type="GO" id="GO:0046872">
    <property type="term" value="F:metal ion binding"/>
    <property type="evidence" value="ECO:0007669"/>
    <property type="project" value="UniProtKB-KW"/>
</dbReference>
<comment type="catalytic activity">
    <reaction evidence="13">
        <text>ATP + (deoxyribonucleotide)n-3'-hydroxyl + 5'-phospho-(deoxyribonucleotide)m = (deoxyribonucleotide)n+m + AMP + diphosphate.</text>
        <dbReference type="EC" id="6.5.1.1"/>
    </reaction>
</comment>
<gene>
    <name evidence="15" type="ORF">JIN84_00190</name>
</gene>
<dbReference type="PANTHER" id="PTHR45674">
    <property type="entry name" value="DNA LIGASE 1/3 FAMILY MEMBER"/>
    <property type="match status" value="1"/>
</dbReference>
<evidence type="ECO:0000256" key="2">
    <source>
        <dbReference type="ARBA" id="ARBA00022598"/>
    </source>
</evidence>
<keyword evidence="7" id="KW-0227">DNA damage</keyword>
<keyword evidence="12" id="KW-0131">Cell cycle</keyword>
<evidence type="ECO:0000256" key="8">
    <source>
        <dbReference type="ARBA" id="ARBA00022840"/>
    </source>
</evidence>
<dbReference type="EMBL" id="JAENIK010000001">
    <property type="protein sequence ID" value="MBK1814025.1"/>
    <property type="molecule type" value="Genomic_DNA"/>
</dbReference>
<proteinExistence type="predicted"/>
<reference evidence="15" key="1">
    <citation type="submission" date="2021-01" db="EMBL/GenBank/DDBJ databases">
        <title>Modified the classification status of verrucomicrobia.</title>
        <authorList>
            <person name="Feng X."/>
        </authorList>
    </citation>
    <scope>NUCLEOTIDE SEQUENCE</scope>
    <source>
        <strain evidence="15">JCM 18052</strain>
    </source>
</reference>
<evidence type="ECO:0000256" key="12">
    <source>
        <dbReference type="ARBA" id="ARBA00023306"/>
    </source>
</evidence>
<protein>
    <recommendedName>
        <fullName evidence="1">DNA ligase (ATP)</fullName>
        <ecNumber evidence="1">6.5.1.1</ecNumber>
    </recommendedName>
</protein>
<evidence type="ECO:0000256" key="11">
    <source>
        <dbReference type="ARBA" id="ARBA00023204"/>
    </source>
</evidence>
<dbReference type="InterPro" id="IPR012340">
    <property type="entry name" value="NA-bd_OB-fold"/>
</dbReference>
<dbReference type="InterPro" id="IPR050191">
    <property type="entry name" value="ATP-dep_DNA_ligase"/>
</dbReference>
<dbReference type="PROSITE" id="PS00697">
    <property type="entry name" value="DNA_LIGASE_A1"/>
    <property type="match status" value="1"/>
</dbReference>